<name>A0ACC0PHH7_RHOML</name>
<organism evidence="1 2">
    <name type="scientific">Rhododendron molle</name>
    <name type="common">Chinese azalea</name>
    <name type="synonym">Azalea mollis</name>
    <dbReference type="NCBI Taxonomy" id="49168"/>
    <lineage>
        <taxon>Eukaryota</taxon>
        <taxon>Viridiplantae</taxon>
        <taxon>Streptophyta</taxon>
        <taxon>Embryophyta</taxon>
        <taxon>Tracheophyta</taxon>
        <taxon>Spermatophyta</taxon>
        <taxon>Magnoliopsida</taxon>
        <taxon>eudicotyledons</taxon>
        <taxon>Gunneridae</taxon>
        <taxon>Pentapetalae</taxon>
        <taxon>asterids</taxon>
        <taxon>Ericales</taxon>
        <taxon>Ericaceae</taxon>
        <taxon>Ericoideae</taxon>
        <taxon>Rhodoreae</taxon>
        <taxon>Rhododendron</taxon>
    </lineage>
</organism>
<proteinExistence type="predicted"/>
<keyword evidence="2" id="KW-1185">Reference proteome</keyword>
<evidence type="ECO:0000313" key="1">
    <source>
        <dbReference type="EMBL" id="KAI8564177.1"/>
    </source>
</evidence>
<sequence length="175" mass="20267">MDDGMSGFCLKPRGSGGGGCGSKCGRWNPTTEQVRVLTDLFRSGLRTPSTDQIQKISSQLSFYGKIESKNVFYWFQNHKARERQKRRRVSVADHHQQHHEIHYREDHKLSSTKYFGEVNQVVEPERVIETLELFPLNSFNECKELANPCFSYNIGIAANYQFRDHPPLDLRLSFL</sequence>
<reference evidence="1" key="1">
    <citation type="submission" date="2022-02" db="EMBL/GenBank/DDBJ databases">
        <title>Plant Genome Project.</title>
        <authorList>
            <person name="Zhang R.-G."/>
        </authorList>
    </citation>
    <scope>NUCLEOTIDE SEQUENCE</scope>
    <source>
        <strain evidence="1">AT1</strain>
    </source>
</reference>
<protein>
    <submittedName>
        <fullName evidence="1">Uncharacterized protein</fullName>
    </submittedName>
</protein>
<dbReference type="EMBL" id="CM046390">
    <property type="protein sequence ID" value="KAI8564177.1"/>
    <property type="molecule type" value="Genomic_DNA"/>
</dbReference>
<dbReference type="Proteomes" id="UP001062846">
    <property type="component" value="Chromosome 3"/>
</dbReference>
<evidence type="ECO:0000313" key="2">
    <source>
        <dbReference type="Proteomes" id="UP001062846"/>
    </source>
</evidence>
<gene>
    <name evidence="1" type="ORF">RHMOL_Rhmol03G0161800</name>
</gene>
<accession>A0ACC0PHH7</accession>
<comment type="caution">
    <text evidence="1">The sequence shown here is derived from an EMBL/GenBank/DDBJ whole genome shotgun (WGS) entry which is preliminary data.</text>
</comment>